<dbReference type="SMART" id="SM00849">
    <property type="entry name" value="Lactamase_B"/>
    <property type="match status" value="1"/>
</dbReference>
<evidence type="ECO:0000313" key="3">
    <source>
        <dbReference type="Proteomes" id="UP000471147"/>
    </source>
</evidence>
<evidence type="ECO:0000259" key="1">
    <source>
        <dbReference type="SMART" id="SM00849"/>
    </source>
</evidence>
<gene>
    <name evidence="2" type="ORF">EUU23_05450</name>
</gene>
<evidence type="ECO:0000313" key="2">
    <source>
        <dbReference type="EMBL" id="MVZ97148.1"/>
    </source>
</evidence>
<dbReference type="Proteomes" id="UP000471147">
    <property type="component" value="Unassembled WGS sequence"/>
</dbReference>
<organism evidence="2 3">
    <name type="scientific">Sphingorhabdus profundilacus</name>
    <dbReference type="NCBI Taxonomy" id="2509718"/>
    <lineage>
        <taxon>Bacteria</taxon>
        <taxon>Pseudomonadati</taxon>
        <taxon>Pseudomonadota</taxon>
        <taxon>Alphaproteobacteria</taxon>
        <taxon>Sphingomonadales</taxon>
        <taxon>Sphingomonadaceae</taxon>
        <taxon>Sphingorhabdus</taxon>
    </lineage>
</organism>
<dbReference type="RefSeq" id="WP_160353050.1">
    <property type="nucleotide sequence ID" value="NZ_SDWJ01000001.1"/>
</dbReference>
<dbReference type="InterPro" id="IPR036388">
    <property type="entry name" value="WH-like_DNA-bd_sf"/>
</dbReference>
<keyword evidence="2" id="KW-0378">Hydrolase</keyword>
<dbReference type="SUPFAM" id="SSF56281">
    <property type="entry name" value="Metallo-hydrolase/oxidoreductase"/>
    <property type="match status" value="1"/>
</dbReference>
<sequence>MAPKTPPAYDASLADHGFEAKELKGLTYPLGDHAPQYGEIYQLAPDLGWTRMPVPGNLSHINLWLLDDDAPQGNGYAIADTGLFLPDVVDYWKSMFAGPLSQRQLTRIFVTHFHPDHVGCAGWLANKFKVPVWMNRTEWLLTRLLVNEQLEHPPEDILRRRKLYGYDDERLDKMRKGGWGNFARAVSRLPSGHHRLDDGATVRVGHRDWHILTGGGHTPEHACMVDHRNGVIIAGDQILPRITSNVSIMDSEPDADPLAEWLASIAKFRAALPADMLVLPAHGFPFNGIHTRLDRLAAGHHEQLDRLEAALRTKEMRGVDTFGLLFGRPIDDSMYGLATGEAMAHLRYLERAGRATVEVRDGVGWYSSK</sequence>
<dbReference type="Gene3D" id="1.10.10.10">
    <property type="entry name" value="Winged helix-like DNA-binding domain superfamily/Winged helix DNA-binding domain"/>
    <property type="match status" value="1"/>
</dbReference>
<accession>A0A6I4M3R9</accession>
<feature type="domain" description="Metallo-beta-lactamase" evidence="1">
    <location>
        <begin position="72"/>
        <end position="282"/>
    </location>
</feature>
<proteinExistence type="predicted"/>
<dbReference type="PANTHER" id="PTHR23131:SF4">
    <property type="entry name" value="METALLO-BETA-LACTAMASE SUPERFAMILY POTEIN"/>
    <property type="match status" value="1"/>
</dbReference>
<dbReference type="InterPro" id="IPR048933">
    <property type="entry name" value="B_lactamase-like_C"/>
</dbReference>
<name>A0A6I4M3R9_9SPHN</name>
<dbReference type="AlphaFoldDB" id="A0A6I4M3R9"/>
<dbReference type="InterPro" id="IPR001279">
    <property type="entry name" value="Metallo-B-lactamas"/>
</dbReference>
<dbReference type="InterPro" id="IPR036866">
    <property type="entry name" value="RibonucZ/Hydroxyglut_hydro"/>
</dbReference>
<dbReference type="InterPro" id="IPR050662">
    <property type="entry name" value="Sec-metab_biosynth-thioest"/>
</dbReference>
<dbReference type="Pfam" id="PF00753">
    <property type="entry name" value="Lactamase_B"/>
    <property type="match status" value="1"/>
</dbReference>
<dbReference type="OrthoDB" id="2971563at2"/>
<dbReference type="Gene3D" id="3.60.15.10">
    <property type="entry name" value="Ribonuclease Z/Hydroxyacylglutathione hydrolase-like"/>
    <property type="match status" value="1"/>
</dbReference>
<dbReference type="PANTHER" id="PTHR23131">
    <property type="entry name" value="ENDORIBONUCLEASE LACTB2"/>
    <property type="match status" value="1"/>
</dbReference>
<keyword evidence="3" id="KW-1185">Reference proteome</keyword>
<reference evidence="2 3" key="1">
    <citation type="submission" date="2019-01" db="EMBL/GenBank/DDBJ databases">
        <title>Sphingorhabdus lacus sp.nov., isolated from an oligotrophic freshwater lake.</title>
        <authorList>
            <person name="Park M."/>
        </authorList>
    </citation>
    <scope>NUCLEOTIDE SEQUENCE [LARGE SCALE GENOMIC DNA]</scope>
    <source>
        <strain evidence="2 3">IMCC26285</strain>
    </source>
</reference>
<comment type="caution">
    <text evidence="2">The sequence shown here is derived from an EMBL/GenBank/DDBJ whole genome shotgun (WGS) entry which is preliminary data.</text>
</comment>
<protein>
    <submittedName>
        <fullName evidence="2">MBL fold metallo-hydrolase</fullName>
    </submittedName>
</protein>
<dbReference type="GO" id="GO:0016787">
    <property type="term" value="F:hydrolase activity"/>
    <property type="evidence" value="ECO:0007669"/>
    <property type="project" value="UniProtKB-KW"/>
</dbReference>
<dbReference type="EMBL" id="SDWJ01000001">
    <property type="protein sequence ID" value="MVZ97148.1"/>
    <property type="molecule type" value="Genomic_DNA"/>
</dbReference>
<dbReference type="Pfam" id="PF21221">
    <property type="entry name" value="B_lactamase-like_C"/>
    <property type="match status" value="1"/>
</dbReference>